<accession>A0A1U7J948</accession>
<evidence type="ECO:0000256" key="2">
    <source>
        <dbReference type="SAM" id="Phobius"/>
    </source>
</evidence>
<comment type="caution">
    <text evidence="3">The sequence shown here is derived from an EMBL/GenBank/DDBJ whole genome shotgun (WGS) entry which is preliminary data.</text>
</comment>
<dbReference type="Proteomes" id="UP000185557">
    <property type="component" value="Unassembled WGS sequence"/>
</dbReference>
<evidence type="ECO:0000313" key="4">
    <source>
        <dbReference type="Proteomes" id="UP000185557"/>
    </source>
</evidence>
<feature type="compositionally biased region" description="Basic and acidic residues" evidence="1">
    <location>
        <begin position="89"/>
        <end position="100"/>
    </location>
</feature>
<dbReference type="EMBL" id="MRCG01000002">
    <property type="protein sequence ID" value="OKH50033.1"/>
    <property type="molecule type" value="Genomic_DNA"/>
</dbReference>
<sequence>MSDSDSAPENNSLKSLLIKGLVGGVALIGTTAIPIVVQRSLEAPPVSPAGSAATVPVAPTQLSPVPDSSQVNSAATFSVTDEDQEENSSDEKGKKKRDND</sequence>
<feature type="region of interest" description="Disordered" evidence="1">
    <location>
        <begin position="44"/>
        <end position="100"/>
    </location>
</feature>
<keyword evidence="2" id="KW-0472">Membrane</keyword>
<reference evidence="3 4" key="1">
    <citation type="submission" date="2016-11" db="EMBL/GenBank/DDBJ databases">
        <title>Draft Genome Sequences of Nine Cyanobacterial Strains from Diverse Habitats.</title>
        <authorList>
            <person name="Zhu T."/>
            <person name="Hou S."/>
            <person name="Lu X."/>
            <person name="Hess W.R."/>
        </authorList>
    </citation>
    <scope>NUCLEOTIDE SEQUENCE [LARGE SCALE GENOMIC DNA]</scope>
    <source>
        <strain evidence="3 4">NIES-30</strain>
    </source>
</reference>
<evidence type="ECO:0000256" key="1">
    <source>
        <dbReference type="SAM" id="MobiDB-lite"/>
    </source>
</evidence>
<dbReference type="AlphaFoldDB" id="A0A1U7J948"/>
<dbReference type="STRING" id="549789.NIES30_04820"/>
<feature type="transmembrane region" description="Helical" evidence="2">
    <location>
        <begin position="16"/>
        <end position="37"/>
    </location>
</feature>
<keyword evidence="4" id="KW-1185">Reference proteome</keyword>
<protein>
    <submittedName>
        <fullName evidence="3">Uncharacterized protein</fullName>
    </submittedName>
</protein>
<gene>
    <name evidence="3" type="ORF">NIES30_04820</name>
</gene>
<organism evidence="3 4">
    <name type="scientific">Phormidium tenue NIES-30</name>
    <dbReference type="NCBI Taxonomy" id="549789"/>
    <lineage>
        <taxon>Bacteria</taxon>
        <taxon>Bacillati</taxon>
        <taxon>Cyanobacteriota</taxon>
        <taxon>Cyanophyceae</taxon>
        <taxon>Oscillatoriophycideae</taxon>
        <taxon>Oscillatoriales</taxon>
        <taxon>Oscillatoriaceae</taxon>
        <taxon>Phormidium</taxon>
    </lineage>
</organism>
<evidence type="ECO:0000313" key="3">
    <source>
        <dbReference type="EMBL" id="OKH50033.1"/>
    </source>
</evidence>
<name>A0A1U7J948_9CYAN</name>
<feature type="compositionally biased region" description="Polar residues" evidence="1">
    <location>
        <begin position="60"/>
        <end position="79"/>
    </location>
</feature>
<keyword evidence="2" id="KW-1133">Transmembrane helix</keyword>
<proteinExistence type="predicted"/>
<keyword evidence="2" id="KW-0812">Transmembrane</keyword>